<dbReference type="EMBL" id="JAMKPW020000012">
    <property type="protein sequence ID" value="KAK8212807.1"/>
    <property type="molecule type" value="Genomic_DNA"/>
</dbReference>
<dbReference type="Proteomes" id="UP001320706">
    <property type="component" value="Unassembled WGS sequence"/>
</dbReference>
<sequence>MENIWHHRKVADTAAKGCMICYKPSSSVLITPDSKDFFYICTSHLKDRNFAVPSEDEAKAAEERKKKEELDRAVEEVKKEYEEKLKRKKEKRKEKDEKKDGKDKKETKKEEEQDDAQDEKERDEKIKALTKQDPKFEEGPRIFTLQKHFYQMRLDKMRNAEMARRNRDRLRNPSTFPSVPKDLP</sequence>
<gene>
    <name evidence="1" type="ORF">M8818_002972</name>
</gene>
<keyword evidence="2" id="KW-1185">Reference proteome</keyword>
<proteinExistence type="predicted"/>
<comment type="caution">
    <text evidence="1">The sequence shown here is derived from an EMBL/GenBank/DDBJ whole genome shotgun (WGS) entry which is preliminary data.</text>
</comment>
<reference evidence="1" key="1">
    <citation type="submission" date="2024-02" db="EMBL/GenBank/DDBJ databases">
        <title>Metagenome Assembled Genome of Zalaria obscura JY119.</title>
        <authorList>
            <person name="Vighnesh L."/>
            <person name="Jagadeeshwari U."/>
            <person name="Venkata Ramana C."/>
            <person name="Sasikala C."/>
        </authorList>
    </citation>
    <scope>NUCLEOTIDE SEQUENCE</scope>
    <source>
        <strain evidence="1">JY119</strain>
    </source>
</reference>
<name>A0ACC3SFL5_9PEZI</name>
<evidence type="ECO:0000313" key="2">
    <source>
        <dbReference type="Proteomes" id="UP001320706"/>
    </source>
</evidence>
<accession>A0ACC3SFL5</accession>
<organism evidence="1 2">
    <name type="scientific">Zalaria obscura</name>
    <dbReference type="NCBI Taxonomy" id="2024903"/>
    <lineage>
        <taxon>Eukaryota</taxon>
        <taxon>Fungi</taxon>
        <taxon>Dikarya</taxon>
        <taxon>Ascomycota</taxon>
        <taxon>Pezizomycotina</taxon>
        <taxon>Dothideomycetes</taxon>
        <taxon>Dothideomycetidae</taxon>
        <taxon>Dothideales</taxon>
        <taxon>Zalariaceae</taxon>
        <taxon>Zalaria</taxon>
    </lineage>
</organism>
<protein>
    <submittedName>
        <fullName evidence="1">Uncharacterized protein</fullName>
    </submittedName>
</protein>
<evidence type="ECO:0000313" key="1">
    <source>
        <dbReference type="EMBL" id="KAK8212807.1"/>
    </source>
</evidence>